<sequence length="97" mass="10128">MSSLESFSGIGVYEMQSDAAREVRRIMTEAGGDRLKAEQDAAKAYQEVKKAYEELLVKGSASPVAPAYASGAVGSYVSDDGGEPGSSKVVYKKSGGN</sequence>
<protein>
    <submittedName>
        <fullName evidence="2">23S rRNA A2030 N6-methylase RlmJ</fullName>
    </submittedName>
</protein>
<proteinExistence type="predicted"/>
<evidence type="ECO:0000313" key="3">
    <source>
        <dbReference type="Proteomes" id="UP001226389"/>
    </source>
</evidence>
<feature type="region of interest" description="Disordered" evidence="1">
    <location>
        <begin position="75"/>
        <end position="97"/>
    </location>
</feature>
<accession>A0ABT9UMK6</accession>
<evidence type="ECO:0000313" key="2">
    <source>
        <dbReference type="EMBL" id="MDQ0120876.1"/>
    </source>
</evidence>
<name>A0ABT9UMK6_9MICC</name>
<reference evidence="2 3" key="1">
    <citation type="submission" date="2023-07" db="EMBL/GenBank/DDBJ databases">
        <title>Sorghum-associated microbial communities from plants grown in Nebraska, USA.</title>
        <authorList>
            <person name="Schachtman D."/>
        </authorList>
    </citation>
    <scope>NUCLEOTIDE SEQUENCE [LARGE SCALE GENOMIC DNA]</scope>
    <source>
        <strain evidence="2 3">DS994</strain>
    </source>
</reference>
<dbReference type="EMBL" id="JAUSSY010000020">
    <property type="protein sequence ID" value="MDQ0120876.1"/>
    <property type="molecule type" value="Genomic_DNA"/>
</dbReference>
<dbReference type="RefSeq" id="WP_307493198.1">
    <property type="nucleotide sequence ID" value="NZ_JAUSSY010000020.1"/>
</dbReference>
<organism evidence="2 3">
    <name type="scientific">Pseudarthrobacter defluvii</name>
    <dbReference type="NCBI Taxonomy" id="410837"/>
    <lineage>
        <taxon>Bacteria</taxon>
        <taxon>Bacillati</taxon>
        <taxon>Actinomycetota</taxon>
        <taxon>Actinomycetes</taxon>
        <taxon>Micrococcales</taxon>
        <taxon>Micrococcaceae</taxon>
        <taxon>Pseudarthrobacter</taxon>
    </lineage>
</organism>
<dbReference type="Proteomes" id="UP001226389">
    <property type="component" value="Unassembled WGS sequence"/>
</dbReference>
<evidence type="ECO:0000256" key="1">
    <source>
        <dbReference type="SAM" id="MobiDB-lite"/>
    </source>
</evidence>
<gene>
    <name evidence="2" type="ORF">J2T22_004086</name>
</gene>
<comment type="caution">
    <text evidence="2">The sequence shown here is derived from an EMBL/GenBank/DDBJ whole genome shotgun (WGS) entry which is preliminary data.</text>
</comment>
<keyword evidence="3" id="KW-1185">Reference proteome</keyword>